<organism evidence="1 2">
    <name type="scientific">Oceanibaculum indicum</name>
    <dbReference type="NCBI Taxonomy" id="526216"/>
    <lineage>
        <taxon>Bacteria</taxon>
        <taxon>Pseudomonadati</taxon>
        <taxon>Pseudomonadota</taxon>
        <taxon>Alphaproteobacteria</taxon>
        <taxon>Rhodospirillales</taxon>
        <taxon>Oceanibaculaceae</taxon>
        <taxon>Oceanibaculum</taxon>
    </lineage>
</organism>
<evidence type="ECO:0008006" key="3">
    <source>
        <dbReference type="Google" id="ProtNLM"/>
    </source>
</evidence>
<dbReference type="RefSeq" id="WP_147430967.1">
    <property type="nucleotide sequence ID" value="NZ_RBIG01000001.1"/>
</dbReference>
<proteinExistence type="predicted"/>
<evidence type="ECO:0000313" key="2">
    <source>
        <dbReference type="Proteomes" id="UP000277424"/>
    </source>
</evidence>
<dbReference type="EMBL" id="RBIG01000001">
    <property type="protein sequence ID" value="RKQ73700.1"/>
    <property type="molecule type" value="Genomic_DNA"/>
</dbReference>
<dbReference type="Proteomes" id="UP000277424">
    <property type="component" value="Unassembled WGS sequence"/>
</dbReference>
<evidence type="ECO:0000313" key="1">
    <source>
        <dbReference type="EMBL" id="RKQ73700.1"/>
    </source>
</evidence>
<accession>A0A420WRU1</accession>
<dbReference type="AlphaFoldDB" id="A0A420WRU1"/>
<reference evidence="1 2" key="1">
    <citation type="submission" date="2018-10" db="EMBL/GenBank/DDBJ databases">
        <title>Comparative analysis of microorganisms from saline springs in Andes Mountain Range, Colombia.</title>
        <authorList>
            <person name="Rubin E."/>
        </authorList>
    </citation>
    <scope>NUCLEOTIDE SEQUENCE [LARGE SCALE GENOMIC DNA]</scope>
    <source>
        <strain evidence="1 2">USBA 36</strain>
    </source>
</reference>
<comment type="caution">
    <text evidence="1">The sequence shown here is derived from an EMBL/GenBank/DDBJ whole genome shotgun (WGS) entry which is preliminary data.</text>
</comment>
<dbReference type="InterPro" id="IPR021333">
    <property type="entry name" value="DUF2946"/>
</dbReference>
<sequence length="138" mass="14716">MTKGLQNRTARAEQSWRLLTAALLVVTLFAQSLLPFFYAAEARASQIEGKAQTFMVCTAEGYKLIRAGDATDPGDSGQVLHCPLCLGAQQLAILPPPAPNTLPALSETALRLRPAPDAGRPAGIMLRWPEARAPPAIV</sequence>
<gene>
    <name evidence="1" type="ORF">BCL74_1491</name>
</gene>
<name>A0A420WRU1_9PROT</name>
<protein>
    <recommendedName>
        <fullName evidence="3">DUF2946 family protein</fullName>
    </recommendedName>
</protein>
<dbReference type="Pfam" id="PF11162">
    <property type="entry name" value="DUF2946"/>
    <property type="match status" value="1"/>
</dbReference>
<dbReference type="OrthoDB" id="7285059at2"/>